<sequence>MAEQNNQSGGWQQGLALFIQLSGWLAGPLIIALFLGQWLDRRFATEPWLFLLTTAIAFGITVFGISFQAIKYIKTIEEQLKDKKDIYKQVDNNDRTKNR</sequence>
<dbReference type="AlphaFoldDB" id="A0A1G1XZA9"/>
<gene>
    <name evidence="2" type="ORF">A2744_00520</name>
</gene>
<keyword evidence="1" id="KW-0472">Membrane</keyword>
<organism evidence="2 3">
    <name type="scientific">Candidatus Buchananbacteria bacterium RIFCSPHIGHO2_01_FULL_44_11</name>
    <dbReference type="NCBI Taxonomy" id="1797535"/>
    <lineage>
        <taxon>Bacteria</taxon>
        <taxon>Candidatus Buchananiibacteriota</taxon>
    </lineage>
</organism>
<keyword evidence="1" id="KW-1133">Transmembrane helix</keyword>
<dbReference type="Pfam" id="PF09527">
    <property type="entry name" value="ATPase_gene1"/>
    <property type="match status" value="1"/>
</dbReference>
<evidence type="ECO:0000313" key="2">
    <source>
        <dbReference type="EMBL" id="OGY45443.1"/>
    </source>
</evidence>
<dbReference type="Proteomes" id="UP000178240">
    <property type="component" value="Unassembled WGS sequence"/>
</dbReference>
<evidence type="ECO:0008006" key="4">
    <source>
        <dbReference type="Google" id="ProtNLM"/>
    </source>
</evidence>
<reference evidence="2 3" key="1">
    <citation type="journal article" date="2016" name="Nat. Commun.">
        <title>Thousands of microbial genomes shed light on interconnected biogeochemical processes in an aquifer system.</title>
        <authorList>
            <person name="Anantharaman K."/>
            <person name="Brown C.T."/>
            <person name="Hug L.A."/>
            <person name="Sharon I."/>
            <person name="Castelle C.J."/>
            <person name="Probst A.J."/>
            <person name="Thomas B.C."/>
            <person name="Singh A."/>
            <person name="Wilkins M.J."/>
            <person name="Karaoz U."/>
            <person name="Brodie E.L."/>
            <person name="Williams K.H."/>
            <person name="Hubbard S.S."/>
            <person name="Banfield J.F."/>
        </authorList>
    </citation>
    <scope>NUCLEOTIDE SEQUENCE [LARGE SCALE GENOMIC DNA]</scope>
</reference>
<feature type="transmembrane region" description="Helical" evidence="1">
    <location>
        <begin position="15"/>
        <end position="36"/>
    </location>
</feature>
<evidence type="ECO:0000313" key="3">
    <source>
        <dbReference type="Proteomes" id="UP000178240"/>
    </source>
</evidence>
<evidence type="ECO:0000256" key="1">
    <source>
        <dbReference type="SAM" id="Phobius"/>
    </source>
</evidence>
<protein>
    <recommendedName>
        <fullName evidence="4">F0F1 ATP synthase subunit</fullName>
    </recommendedName>
</protein>
<dbReference type="InterPro" id="IPR032820">
    <property type="entry name" value="ATPase_put"/>
</dbReference>
<feature type="transmembrane region" description="Helical" evidence="1">
    <location>
        <begin position="48"/>
        <end position="70"/>
    </location>
</feature>
<accession>A0A1G1XZA9</accession>
<proteinExistence type="predicted"/>
<dbReference type="STRING" id="1797535.A2744_00520"/>
<dbReference type="EMBL" id="MHIE01000020">
    <property type="protein sequence ID" value="OGY45443.1"/>
    <property type="molecule type" value="Genomic_DNA"/>
</dbReference>
<name>A0A1G1XZA9_9BACT</name>
<keyword evidence="1" id="KW-0812">Transmembrane</keyword>
<comment type="caution">
    <text evidence="2">The sequence shown here is derived from an EMBL/GenBank/DDBJ whole genome shotgun (WGS) entry which is preliminary data.</text>
</comment>